<dbReference type="Gene3D" id="3.90.320.10">
    <property type="match status" value="1"/>
</dbReference>
<dbReference type="Proteomes" id="UP000288716">
    <property type="component" value="Unassembled WGS sequence"/>
</dbReference>
<dbReference type="InterPro" id="IPR038726">
    <property type="entry name" value="PDDEXK_AddAB-type"/>
</dbReference>
<feature type="domain" description="PD-(D/E)XK endonuclease-like" evidence="1">
    <location>
        <begin position="142"/>
        <end position="205"/>
    </location>
</feature>
<evidence type="ECO:0000259" key="1">
    <source>
        <dbReference type="Pfam" id="PF12705"/>
    </source>
</evidence>
<dbReference type="GO" id="GO:0006281">
    <property type="term" value="P:DNA repair"/>
    <property type="evidence" value="ECO:0007669"/>
    <property type="project" value="UniProtKB-ARBA"/>
</dbReference>
<accession>A0A443SDP2</accession>
<evidence type="ECO:0000313" key="2">
    <source>
        <dbReference type="EMBL" id="RWS25647.1"/>
    </source>
</evidence>
<dbReference type="SUPFAM" id="SSF52980">
    <property type="entry name" value="Restriction endonuclease-like"/>
    <property type="match status" value="1"/>
</dbReference>
<protein>
    <recommendedName>
        <fullName evidence="1">PD-(D/E)XK endonuclease-like domain-containing protein</fullName>
    </recommendedName>
</protein>
<dbReference type="GO" id="GO:0005739">
    <property type="term" value="C:mitochondrion"/>
    <property type="evidence" value="ECO:0007669"/>
    <property type="project" value="TreeGrafter"/>
</dbReference>
<dbReference type="InterPro" id="IPR011604">
    <property type="entry name" value="PDDEXK-like_dom_sf"/>
</dbReference>
<proteinExistence type="inferred from homology"/>
<dbReference type="STRING" id="299467.A0A443SDP2"/>
<gene>
    <name evidence="2" type="ORF">B4U80_10018</name>
</gene>
<dbReference type="HAMAP" id="MF_03030">
    <property type="entry name" value="MGME1"/>
    <property type="match status" value="1"/>
</dbReference>
<evidence type="ECO:0000313" key="3">
    <source>
        <dbReference type="Proteomes" id="UP000288716"/>
    </source>
</evidence>
<feature type="non-terminal residue" evidence="2">
    <location>
        <position position="1"/>
    </location>
</feature>
<organism evidence="2 3">
    <name type="scientific">Leptotrombidium deliense</name>
    <dbReference type="NCBI Taxonomy" id="299467"/>
    <lineage>
        <taxon>Eukaryota</taxon>
        <taxon>Metazoa</taxon>
        <taxon>Ecdysozoa</taxon>
        <taxon>Arthropoda</taxon>
        <taxon>Chelicerata</taxon>
        <taxon>Arachnida</taxon>
        <taxon>Acari</taxon>
        <taxon>Acariformes</taxon>
        <taxon>Trombidiformes</taxon>
        <taxon>Prostigmata</taxon>
        <taxon>Anystina</taxon>
        <taxon>Parasitengona</taxon>
        <taxon>Trombiculoidea</taxon>
        <taxon>Trombiculidae</taxon>
        <taxon>Leptotrombidium</taxon>
    </lineage>
</organism>
<dbReference type="GO" id="GO:0008297">
    <property type="term" value="F:single-stranded DNA exodeoxyribonuclease activity"/>
    <property type="evidence" value="ECO:0007669"/>
    <property type="project" value="TreeGrafter"/>
</dbReference>
<dbReference type="VEuPathDB" id="VectorBase:LDEU006391"/>
<sequence length="257" mass="29687">SEQEFLSFPMLKPFKGSQDVTEESAIYELRQQLIIQHNLKIPSVTQVLNDTMSAADRQKLEIWKRKMIEELGVEGFENLQKKNFARGHGFHKCVASTLRGEKDVPVSKNVEALWESVRPVLSNVCDVSFLESRVQHPFLWYRGIVDCVAYYENEIVVIDWKTAAKKKTSITDLYDNPIQAVAYAGALNFDSNYQKLQISSALIVVAYEDGSPADVHKLSPKLCDRFWELWLKRNLTYWSKPESQKTEKKKETKRRPV</sequence>
<keyword evidence="3" id="KW-1185">Reference proteome</keyword>
<dbReference type="EMBL" id="NCKV01003497">
    <property type="protein sequence ID" value="RWS25647.1"/>
    <property type="molecule type" value="Genomic_DNA"/>
</dbReference>
<comment type="caution">
    <text evidence="2">The sequence shown here is derived from an EMBL/GenBank/DDBJ whole genome shotgun (WGS) entry which is preliminary data.</text>
</comment>
<dbReference type="OrthoDB" id="5777131at2759"/>
<reference evidence="2 3" key="1">
    <citation type="journal article" date="2018" name="Gigascience">
        <title>Genomes of trombidid mites reveal novel predicted allergens and laterally-transferred genes associated with secondary metabolism.</title>
        <authorList>
            <person name="Dong X."/>
            <person name="Chaisiri K."/>
            <person name="Xia D."/>
            <person name="Armstrong S.D."/>
            <person name="Fang Y."/>
            <person name="Donnelly M.J."/>
            <person name="Kadowaki T."/>
            <person name="McGarry J.W."/>
            <person name="Darby A.C."/>
            <person name="Makepeace B.L."/>
        </authorList>
    </citation>
    <scope>NUCLEOTIDE SEQUENCE [LARGE SCALE GENOMIC DNA]</scope>
    <source>
        <strain evidence="2">UoL-UT</strain>
    </source>
</reference>
<dbReference type="PANTHER" id="PTHR31340:SF3">
    <property type="entry name" value="MITOCHONDRIAL GENOME MAINTENANCE EXONUCLEASE 1"/>
    <property type="match status" value="1"/>
</dbReference>
<dbReference type="InterPro" id="IPR011335">
    <property type="entry name" value="Restrct_endonuc-II-like"/>
</dbReference>
<dbReference type="PANTHER" id="PTHR31340">
    <property type="entry name" value="MITOCHONDRIAL GENOME MAINTENANCE EXONUCLEASE 1"/>
    <property type="match status" value="1"/>
</dbReference>
<dbReference type="AlphaFoldDB" id="A0A443SDP2"/>
<name>A0A443SDP2_9ACAR</name>
<dbReference type="Pfam" id="PF12705">
    <property type="entry name" value="PDDEXK_1"/>
    <property type="match status" value="1"/>
</dbReference>
<dbReference type="GO" id="GO:0006264">
    <property type="term" value="P:mitochondrial DNA replication"/>
    <property type="evidence" value="ECO:0007669"/>
    <property type="project" value="TreeGrafter"/>
</dbReference>